<dbReference type="Proteomes" id="UP000178155">
    <property type="component" value="Unassembled WGS sequence"/>
</dbReference>
<accession>A0A1F8H9N9</accession>
<evidence type="ECO:0000313" key="3">
    <source>
        <dbReference type="Proteomes" id="UP000178155"/>
    </source>
</evidence>
<protein>
    <recommendedName>
        <fullName evidence="1">Reverse transcriptase domain-containing protein</fullName>
    </recommendedName>
</protein>
<dbReference type="InterPro" id="IPR043502">
    <property type="entry name" value="DNA/RNA_pol_sf"/>
</dbReference>
<dbReference type="CDD" id="cd01651">
    <property type="entry name" value="RT_G2_intron"/>
    <property type="match status" value="1"/>
</dbReference>
<comment type="caution">
    <text evidence="2">The sequence shown here is derived from an EMBL/GenBank/DDBJ whole genome shotgun (WGS) entry which is preliminary data.</text>
</comment>
<dbReference type="PANTHER" id="PTHR34047:SF8">
    <property type="entry name" value="PROTEIN YKFC"/>
    <property type="match status" value="1"/>
</dbReference>
<dbReference type="AlphaFoldDB" id="A0A1F8H9N9"/>
<evidence type="ECO:0000259" key="1">
    <source>
        <dbReference type="PROSITE" id="PS50878"/>
    </source>
</evidence>
<dbReference type="SUPFAM" id="SSF56672">
    <property type="entry name" value="DNA/RNA polymerases"/>
    <property type="match status" value="1"/>
</dbReference>
<dbReference type="InterPro" id="IPR000477">
    <property type="entry name" value="RT_dom"/>
</dbReference>
<proteinExistence type="predicted"/>
<dbReference type="Gene3D" id="3.30.70.270">
    <property type="match status" value="1"/>
</dbReference>
<dbReference type="EMBL" id="MGKW01000015">
    <property type="protein sequence ID" value="OGN34307.1"/>
    <property type="molecule type" value="Genomic_DNA"/>
</dbReference>
<dbReference type="Pfam" id="PF00078">
    <property type="entry name" value="RVT_1"/>
    <property type="match status" value="1"/>
</dbReference>
<organism evidence="2 3">
    <name type="scientific">Candidatus Yanofskybacteria bacterium RIFCSPLOWO2_02_FULL_47_9b</name>
    <dbReference type="NCBI Taxonomy" id="1802708"/>
    <lineage>
        <taxon>Bacteria</taxon>
        <taxon>Candidatus Yanofskyibacteriota</taxon>
    </lineage>
</organism>
<gene>
    <name evidence="2" type="ORF">A3I39_00975</name>
</gene>
<dbReference type="InterPro" id="IPR051083">
    <property type="entry name" value="GrpII_Intron_Splice-Mob/Def"/>
</dbReference>
<reference evidence="2 3" key="1">
    <citation type="journal article" date="2016" name="Nat. Commun.">
        <title>Thousands of microbial genomes shed light on interconnected biogeochemical processes in an aquifer system.</title>
        <authorList>
            <person name="Anantharaman K."/>
            <person name="Brown C.T."/>
            <person name="Hug L.A."/>
            <person name="Sharon I."/>
            <person name="Castelle C.J."/>
            <person name="Probst A.J."/>
            <person name="Thomas B.C."/>
            <person name="Singh A."/>
            <person name="Wilkins M.J."/>
            <person name="Karaoz U."/>
            <person name="Brodie E.L."/>
            <person name="Williams K.H."/>
            <person name="Hubbard S.S."/>
            <person name="Banfield J.F."/>
        </authorList>
    </citation>
    <scope>NUCLEOTIDE SEQUENCE [LARGE SCALE GENOMIC DNA]</scope>
</reference>
<name>A0A1F8H9N9_9BACT</name>
<dbReference type="PROSITE" id="PS50878">
    <property type="entry name" value="RT_POL"/>
    <property type="match status" value="1"/>
</dbReference>
<dbReference type="InterPro" id="IPR043128">
    <property type="entry name" value="Rev_trsase/Diguanyl_cyclase"/>
</dbReference>
<dbReference type="PANTHER" id="PTHR34047">
    <property type="entry name" value="NUCLEAR INTRON MATURASE 1, MITOCHONDRIAL-RELATED"/>
    <property type="match status" value="1"/>
</dbReference>
<evidence type="ECO:0000313" key="2">
    <source>
        <dbReference type="EMBL" id="OGN34307.1"/>
    </source>
</evidence>
<feature type="domain" description="Reverse transcriptase" evidence="1">
    <location>
        <begin position="1"/>
        <end position="276"/>
    </location>
</feature>
<sequence>MKTTLGHTFEDIISIENLLAAWREFSIDKKNRQDVKEFRADLMDNIFELHNELKNYDYEHGDYESFRINDPKPRQIHKAWVRDRLLHHAIHRILYPFFDKKFIVDSFSCRLEKGAHKSLSRFLLFSCKVSKNHTRTAWVLKCDVRKFFENIDHDILIGILEKHISDKRITWLVQNVIRSFYSGPGRGLPLGNLTSQLLVNIYMNQLDMFIKHNLRVKYYIRYADDFLILSESRDYLEKLVKIISSFLSDVLKLEIHPNKIFIRTLSSGVDFLGWVHFSYWKILRTSTKRRMFKRLAQNQSLETKASYLGLLKHGDTHKLKLKLLG</sequence>